<dbReference type="Pfam" id="PF01361">
    <property type="entry name" value="Tautomerase"/>
    <property type="match status" value="1"/>
</dbReference>
<comment type="caution">
    <text evidence="3">The sequence shown here is derived from an EMBL/GenBank/DDBJ whole genome shotgun (WGS) entry which is preliminary data.</text>
</comment>
<name>A0A1I3ZGH7_9HYPH</name>
<dbReference type="RefSeq" id="WP_093519323.1">
    <property type="nucleotide sequence ID" value="NZ_FOSK01000005.1"/>
</dbReference>
<proteinExistence type="predicted"/>
<keyword evidence="4" id="KW-1185">Reference proteome</keyword>
<dbReference type="EMBL" id="FOSK01000005">
    <property type="protein sequence ID" value="SFK43224.1"/>
    <property type="molecule type" value="Genomic_DNA"/>
</dbReference>
<reference evidence="3 4" key="1">
    <citation type="submission" date="2016-10" db="EMBL/GenBank/DDBJ databases">
        <authorList>
            <person name="Varghese N."/>
            <person name="Submissions S."/>
        </authorList>
    </citation>
    <scope>NUCLEOTIDE SEQUENCE [LARGE SCALE GENOMIC DNA]</scope>
    <source>
        <strain evidence="3 4">DSM 16392</strain>
    </source>
</reference>
<evidence type="ECO:0000313" key="3">
    <source>
        <dbReference type="EMBL" id="SFK43224.1"/>
    </source>
</evidence>
<feature type="domain" description="4-oxalocrotonate tautomerase-like" evidence="2">
    <location>
        <begin position="2"/>
        <end position="59"/>
    </location>
</feature>
<dbReference type="SUPFAM" id="SSF55331">
    <property type="entry name" value="Tautomerase/MIF"/>
    <property type="match status" value="1"/>
</dbReference>
<gene>
    <name evidence="3" type="ORF">SAMN04488518_10592</name>
</gene>
<protein>
    <submittedName>
        <fullName evidence="3">4-oxalocrotonate tautomerase</fullName>
    </submittedName>
</protein>
<evidence type="ECO:0000259" key="2">
    <source>
        <dbReference type="Pfam" id="PF01361"/>
    </source>
</evidence>
<organism evidence="3 4">
    <name type="scientific">Pseudovibrio ascidiaceicola</name>
    <dbReference type="NCBI Taxonomy" id="285279"/>
    <lineage>
        <taxon>Bacteria</taxon>
        <taxon>Pseudomonadati</taxon>
        <taxon>Pseudomonadota</taxon>
        <taxon>Alphaproteobacteria</taxon>
        <taxon>Hyphomicrobiales</taxon>
        <taxon>Stappiaceae</taxon>
        <taxon>Pseudovibrio</taxon>
    </lineage>
</organism>
<accession>A0A1I3ZGH7</accession>
<dbReference type="Proteomes" id="UP000199598">
    <property type="component" value="Unassembled WGS sequence"/>
</dbReference>
<dbReference type="Gene3D" id="3.30.429.10">
    <property type="entry name" value="Macrophage Migration Inhibitory Factor"/>
    <property type="match status" value="1"/>
</dbReference>
<sequence length="76" mass="8277">MPHIVVYSPHLSREKKVACVAALTEAFCTTTGLAKDHLVIHLEEHSYENIAVAGKLLADTIPDIAVGEKPLQEVNE</sequence>
<keyword evidence="1" id="KW-0413">Isomerase</keyword>
<dbReference type="InterPro" id="IPR014347">
    <property type="entry name" value="Tautomerase/MIF_sf"/>
</dbReference>
<evidence type="ECO:0000313" key="4">
    <source>
        <dbReference type="Proteomes" id="UP000199598"/>
    </source>
</evidence>
<dbReference type="InterPro" id="IPR004370">
    <property type="entry name" value="4-OT-like_dom"/>
</dbReference>
<evidence type="ECO:0000256" key="1">
    <source>
        <dbReference type="ARBA" id="ARBA00023235"/>
    </source>
</evidence>